<dbReference type="InterPro" id="IPR021848">
    <property type="entry name" value="HODM_asu-like"/>
</dbReference>
<dbReference type="Proteomes" id="UP001315686">
    <property type="component" value="Unassembled WGS sequence"/>
</dbReference>
<proteinExistence type="predicted"/>
<comment type="caution">
    <text evidence="1">The sequence shown here is derived from an EMBL/GenBank/DDBJ whole genome shotgun (WGS) entry which is preliminary data.</text>
</comment>
<evidence type="ECO:0000313" key="2">
    <source>
        <dbReference type="Proteomes" id="UP001315686"/>
    </source>
</evidence>
<accession>A0AAP2G7B1</accession>
<dbReference type="EMBL" id="JADQAZ010000001">
    <property type="protein sequence ID" value="MBT0957086.1"/>
    <property type="molecule type" value="Genomic_DNA"/>
</dbReference>
<name>A0AAP2G7B1_9RHOB</name>
<keyword evidence="2" id="KW-1185">Reference proteome</keyword>
<gene>
    <name evidence="1" type="ORF">IV417_06795</name>
</gene>
<dbReference type="Pfam" id="PF11927">
    <property type="entry name" value="HODM_asu-like"/>
    <property type="match status" value="1"/>
</dbReference>
<dbReference type="AlphaFoldDB" id="A0AAP2G7B1"/>
<reference evidence="1 2" key="1">
    <citation type="journal article" date="2021" name="Arch. Microbiol.">
        <title>Harenicola maris gen. nov., sp. nov. isolated from the Sea of Japan shallow sediments.</title>
        <authorList>
            <person name="Romanenko L.A."/>
            <person name="Kurilenko V.V."/>
            <person name="Chernysheva N.Y."/>
            <person name="Tekutyeva L.A."/>
            <person name="Velansky P.V."/>
            <person name="Svetashev V.I."/>
            <person name="Isaeva M.P."/>
        </authorList>
    </citation>
    <scope>NUCLEOTIDE SEQUENCE [LARGE SCALE GENOMIC DNA]</scope>
    <source>
        <strain evidence="1 2">KMM 3653</strain>
    </source>
</reference>
<evidence type="ECO:0000313" key="1">
    <source>
        <dbReference type="EMBL" id="MBT0957086.1"/>
    </source>
</evidence>
<organism evidence="1 2">
    <name type="scientific">Harenicola maris</name>
    <dbReference type="NCBI Taxonomy" id="2841044"/>
    <lineage>
        <taxon>Bacteria</taxon>
        <taxon>Pseudomonadati</taxon>
        <taxon>Pseudomonadota</taxon>
        <taxon>Alphaproteobacteria</taxon>
        <taxon>Rhodobacterales</taxon>
        <taxon>Paracoccaceae</taxon>
        <taxon>Harenicola</taxon>
    </lineage>
</organism>
<protein>
    <submittedName>
        <fullName evidence="1">DUF3445 domain-containing protein</fullName>
    </submittedName>
</protein>
<sequence>MSGLLHGQVPGEVLAAAARPLPGVQPLVGDWLCVDEVYAAQMALRREMLARDAGLVEALLPPGVGAACELLDMVLDVLARMPGFEVSDGWVHCPDGAEVVLDRNFPLVTLGQLVQEDFCIMGAGPQGHVMQGAVLCFPASWTLAEKIGKPLGAIHGPVPEYDPVAARVQRLFDGVQVGRPLWRANRMLYGDPALFHPRREADPRVEAGGAYLRCERQVLTRLAKSRAVVFSIKTYVAPVEGAGASGGDI</sequence>